<organism evidence="2 3">
    <name type="scientific">Fusarium torreyae</name>
    <dbReference type="NCBI Taxonomy" id="1237075"/>
    <lineage>
        <taxon>Eukaryota</taxon>
        <taxon>Fungi</taxon>
        <taxon>Dikarya</taxon>
        <taxon>Ascomycota</taxon>
        <taxon>Pezizomycotina</taxon>
        <taxon>Sordariomycetes</taxon>
        <taxon>Hypocreomycetidae</taxon>
        <taxon>Hypocreales</taxon>
        <taxon>Nectriaceae</taxon>
        <taxon>Fusarium</taxon>
    </lineage>
</organism>
<reference evidence="2" key="1">
    <citation type="submission" date="2022-09" db="EMBL/GenBank/DDBJ databases">
        <title>Fusarium specimens isolated from Avocado Roots.</title>
        <authorList>
            <person name="Stajich J."/>
            <person name="Roper C."/>
            <person name="Heimlech-Rivalta G."/>
        </authorList>
    </citation>
    <scope>NUCLEOTIDE SEQUENCE</scope>
    <source>
        <strain evidence="2">CF00136</strain>
    </source>
</reference>
<dbReference type="OrthoDB" id="4754366at2759"/>
<feature type="region of interest" description="Disordered" evidence="1">
    <location>
        <begin position="445"/>
        <end position="465"/>
    </location>
</feature>
<evidence type="ECO:0000313" key="2">
    <source>
        <dbReference type="EMBL" id="KAJ4262941.1"/>
    </source>
</evidence>
<comment type="caution">
    <text evidence="2">The sequence shown here is derived from an EMBL/GenBank/DDBJ whole genome shotgun (WGS) entry which is preliminary data.</text>
</comment>
<feature type="compositionally biased region" description="Basic and acidic residues" evidence="1">
    <location>
        <begin position="60"/>
        <end position="91"/>
    </location>
</feature>
<sequence>MEPPAIPPVTDVPPTPALELEFDPMPVPLKRGRPPGSRNKKGTKKSRMEAQKAAAARGLSAEDKKAQKELKGEEKRREKAKKELEERTKSLNDDFPTIENIDFMRRRHPQFGHRWTEDEDALAYTSSLAHEQIEDLASDIRAKKRGDYSRLTTLWKVCLRVFRCSPFELLSPRHNLDFLPVTGPKNDSPAVWNQTFCDELSHIITHNVWDGEVASLRAALQYAVICRTDDRRRWIMPPLELESGPLILYHRRYIRCTAMRVREDLPGFVARYRTSSCRLARQLRKKSKRASRWSKPPKLSANGFSVYGVSIVDLRTVRRAIDSLQRVGNRVHPSTELCYEEFLKARKTHDDPPEFNGLADFNKRAWLHEQRQMVRAKAVDGEVGTGVEVDGQVGSRLSSSEVVHISSDSDSALEDDAMDVDGLSLGGQVPQTQDSVDLGAADVEMPNDGRTSALDNIPPMDDEDENRSEILSSIHVVLRSESPDEDGGPSELASPTLATCAIHGSETPSGKGTPVLGSPTLSTR</sequence>
<keyword evidence="3" id="KW-1185">Reference proteome</keyword>
<feature type="compositionally biased region" description="Pro residues" evidence="1">
    <location>
        <begin position="1"/>
        <end position="16"/>
    </location>
</feature>
<dbReference type="EMBL" id="JAOQAZ010000011">
    <property type="protein sequence ID" value="KAJ4262941.1"/>
    <property type="molecule type" value="Genomic_DNA"/>
</dbReference>
<protein>
    <submittedName>
        <fullName evidence="2">Uncharacterized protein</fullName>
    </submittedName>
</protein>
<evidence type="ECO:0000313" key="3">
    <source>
        <dbReference type="Proteomes" id="UP001152049"/>
    </source>
</evidence>
<dbReference type="AlphaFoldDB" id="A0A9W8VEY1"/>
<name>A0A9W8VEY1_9HYPO</name>
<gene>
    <name evidence="2" type="ORF">NW762_006554</name>
</gene>
<proteinExistence type="predicted"/>
<feature type="region of interest" description="Disordered" evidence="1">
    <location>
        <begin position="1"/>
        <end position="91"/>
    </location>
</feature>
<dbReference type="Proteomes" id="UP001152049">
    <property type="component" value="Unassembled WGS sequence"/>
</dbReference>
<accession>A0A9W8VEY1</accession>
<feature type="region of interest" description="Disordered" evidence="1">
    <location>
        <begin position="479"/>
        <end position="524"/>
    </location>
</feature>
<feature type="compositionally biased region" description="Basic residues" evidence="1">
    <location>
        <begin position="30"/>
        <end position="45"/>
    </location>
</feature>
<evidence type="ECO:0000256" key="1">
    <source>
        <dbReference type="SAM" id="MobiDB-lite"/>
    </source>
</evidence>